<dbReference type="Proteomes" id="UP000095767">
    <property type="component" value="Unassembled WGS sequence"/>
</dbReference>
<comment type="caution">
    <text evidence="1">The sequence shown here is derived from an EMBL/GenBank/DDBJ whole genome shotgun (WGS) entry which is preliminary data.</text>
</comment>
<gene>
    <name evidence="1" type="ORF">BAE44_0012289</name>
</gene>
<proteinExistence type="predicted"/>
<evidence type="ECO:0000313" key="1">
    <source>
        <dbReference type="EMBL" id="OEL26694.1"/>
    </source>
</evidence>
<name>A0A1E5VNQ4_9POAL</name>
<accession>A0A1E5VNQ4</accession>
<organism evidence="1 2">
    <name type="scientific">Dichanthelium oligosanthes</name>
    <dbReference type="NCBI Taxonomy" id="888268"/>
    <lineage>
        <taxon>Eukaryota</taxon>
        <taxon>Viridiplantae</taxon>
        <taxon>Streptophyta</taxon>
        <taxon>Embryophyta</taxon>
        <taxon>Tracheophyta</taxon>
        <taxon>Spermatophyta</taxon>
        <taxon>Magnoliopsida</taxon>
        <taxon>Liliopsida</taxon>
        <taxon>Poales</taxon>
        <taxon>Poaceae</taxon>
        <taxon>PACMAD clade</taxon>
        <taxon>Panicoideae</taxon>
        <taxon>Panicodae</taxon>
        <taxon>Paniceae</taxon>
        <taxon>Dichantheliinae</taxon>
        <taxon>Dichanthelium</taxon>
    </lineage>
</organism>
<evidence type="ECO:0000313" key="2">
    <source>
        <dbReference type="Proteomes" id="UP000095767"/>
    </source>
</evidence>
<dbReference type="EMBL" id="LWDX02034062">
    <property type="protein sequence ID" value="OEL26694.1"/>
    <property type="molecule type" value="Genomic_DNA"/>
</dbReference>
<reference evidence="1 2" key="1">
    <citation type="submission" date="2016-09" db="EMBL/GenBank/DDBJ databases">
        <title>The draft genome of Dichanthelium oligosanthes: A C3 panicoid grass species.</title>
        <authorList>
            <person name="Studer A.J."/>
            <person name="Schnable J.C."/>
            <person name="Brutnell T.P."/>
        </authorList>
    </citation>
    <scope>NUCLEOTIDE SEQUENCE [LARGE SCALE GENOMIC DNA]</scope>
    <source>
        <strain evidence="2">cv. Kellogg 1175</strain>
        <tissue evidence="1">Leaf</tissue>
    </source>
</reference>
<sequence>MINCECVILHAHNNVDGMMYSYIATHICVYI</sequence>
<dbReference type="AlphaFoldDB" id="A0A1E5VNQ4"/>
<keyword evidence="2" id="KW-1185">Reference proteome</keyword>
<protein>
    <submittedName>
        <fullName evidence="1">Uncharacterized protein</fullName>
    </submittedName>
</protein>